<evidence type="ECO:0000256" key="1">
    <source>
        <dbReference type="SAM" id="SignalP"/>
    </source>
</evidence>
<dbReference type="Proteomes" id="UP000499080">
    <property type="component" value="Unassembled WGS sequence"/>
</dbReference>
<feature type="signal peptide" evidence="1">
    <location>
        <begin position="1"/>
        <end position="16"/>
    </location>
</feature>
<accession>A0A4Y2JSL4</accession>
<gene>
    <name evidence="2" type="ORF">AVEN_259150_1</name>
</gene>
<keyword evidence="3" id="KW-1185">Reference proteome</keyword>
<name>A0A4Y2JSL4_ARAVE</name>
<dbReference type="EMBL" id="BGPR01003777">
    <property type="protein sequence ID" value="GBM92302.1"/>
    <property type="molecule type" value="Genomic_DNA"/>
</dbReference>
<proteinExistence type="predicted"/>
<comment type="caution">
    <text evidence="2">The sequence shown here is derived from an EMBL/GenBank/DDBJ whole genome shotgun (WGS) entry which is preliminary data.</text>
</comment>
<sequence length="96" mass="10923">MTNLWQACCKLILLSGYLLENQENSDMEIDGSDIDPDYVATEDGSDSDKVDYGFHLEVNICLLLYFRPLQHPSVLMLNPRIMDCLIKPTFGHLSND</sequence>
<protein>
    <submittedName>
        <fullName evidence="2">Uncharacterized protein</fullName>
    </submittedName>
</protein>
<evidence type="ECO:0000313" key="2">
    <source>
        <dbReference type="EMBL" id="GBM92302.1"/>
    </source>
</evidence>
<evidence type="ECO:0000313" key="3">
    <source>
        <dbReference type="Proteomes" id="UP000499080"/>
    </source>
</evidence>
<feature type="chain" id="PRO_5021230876" evidence="1">
    <location>
        <begin position="17"/>
        <end position="96"/>
    </location>
</feature>
<organism evidence="2 3">
    <name type="scientific">Araneus ventricosus</name>
    <name type="common">Orbweaver spider</name>
    <name type="synonym">Epeira ventricosa</name>
    <dbReference type="NCBI Taxonomy" id="182803"/>
    <lineage>
        <taxon>Eukaryota</taxon>
        <taxon>Metazoa</taxon>
        <taxon>Ecdysozoa</taxon>
        <taxon>Arthropoda</taxon>
        <taxon>Chelicerata</taxon>
        <taxon>Arachnida</taxon>
        <taxon>Araneae</taxon>
        <taxon>Araneomorphae</taxon>
        <taxon>Entelegynae</taxon>
        <taxon>Araneoidea</taxon>
        <taxon>Araneidae</taxon>
        <taxon>Araneus</taxon>
    </lineage>
</organism>
<reference evidence="2 3" key="1">
    <citation type="journal article" date="2019" name="Sci. Rep.">
        <title>Orb-weaving spider Araneus ventricosus genome elucidates the spidroin gene catalogue.</title>
        <authorList>
            <person name="Kono N."/>
            <person name="Nakamura H."/>
            <person name="Ohtoshi R."/>
            <person name="Moran D.A.P."/>
            <person name="Shinohara A."/>
            <person name="Yoshida Y."/>
            <person name="Fujiwara M."/>
            <person name="Mori M."/>
            <person name="Tomita M."/>
            <person name="Arakawa K."/>
        </authorList>
    </citation>
    <scope>NUCLEOTIDE SEQUENCE [LARGE SCALE GENOMIC DNA]</scope>
</reference>
<dbReference type="AlphaFoldDB" id="A0A4Y2JSL4"/>
<keyword evidence="1" id="KW-0732">Signal</keyword>